<evidence type="ECO:0000256" key="5">
    <source>
        <dbReference type="ARBA" id="ARBA00022723"/>
    </source>
</evidence>
<keyword evidence="9 18" id="KW-0630">Potassium</keyword>
<dbReference type="NCBIfam" id="TIGR00196">
    <property type="entry name" value="yjeF_cterm"/>
    <property type="match status" value="1"/>
</dbReference>
<dbReference type="EC" id="5.1.99.6" evidence="19"/>
<keyword evidence="6 17" id="KW-0547">Nucleotide-binding</keyword>
<gene>
    <name evidence="17" type="primary">nnrD</name>
    <name evidence="18" type="synonym">nnrE</name>
    <name evidence="23" type="ORF">KZJ38_10485</name>
</gene>
<feature type="domain" description="YjeF N-terminal" evidence="22">
    <location>
        <begin position="47"/>
        <end position="281"/>
    </location>
</feature>
<comment type="similarity">
    <text evidence="3 19">In the N-terminal section; belongs to the NnrE/AIBP family.</text>
</comment>
<keyword evidence="11 18" id="KW-0413">Isomerase</keyword>
<comment type="caution">
    <text evidence="18">Lacks conserved residue(s) required for the propagation of feature annotation.</text>
</comment>
<evidence type="ECO:0000313" key="24">
    <source>
        <dbReference type="Proteomes" id="UP000826462"/>
    </source>
</evidence>
<dbReference type="SUPFAM" id="SSF64153">
    <property type="entry name" value="YjeF N-terminal domain-like"/>
    <property type="match status" value="1"/>
</dbReference>
<dbReference type="Pfam" id="PF01256">
    <property type="entry name" value="Carb_kinase"/>
    <property type="match status" value="1"/>
</dbReference>
<comment type="function">
    <text evidence="18">Catalyzes the epimerization of the S- and R-forms of NAD(P)HX, a damaged form of NAD(P)H that is a result of enzymatic or heat-dependent hydration. This is a prerequisite for the S-specific NAD(P)H-hydrate dehydratase to allow the repair of both epimers of NAD(P)HX.</text>
</comment>
<feature type="signal peptide" evidence="20">
    <location>
        <begin position="1"/>
        <end position="24"/>
    </location>
</feature>
<feature type="binding site" evidence="17">
    <location>
        <begin position="476"/>
        <end position="480"/>
    </location>
    <ligand>
        <name>AMP</name>
        <dbReference type="ChEBI" id="CHEBI:456215"/>
    </ligand>
</feature>
<dbReference type="Proteomes" id="UP000826462">
    <property type="component" value="Chromosome 1"/>
</dbReference>
<keyword evidence="5 18" id="KW-0479">Metal-binding</keyword>
<dbReference type="InterPro" id="IPR030677">
    <property type="entry name" value="Nnr"/>
</dbReference>
<dbReference type="CDD" id="cd01171">
    <property type="entry name" value="YXKO-related"/>
    <property type="match status" value="1"/>
</dbReference>
<comment type="subunit">
    <text evidence="17">Homotetramer.</text>
</comment>
<feature type="binding site" evidence="18">
    <location>
        <position position="225"/>
    </location>
    <ligand>
        <name>K(+)</name>
        <dbReference type="ChEBI" id="CHEBI:29103"/>
    </ligand>
</feature>
<dbReference type="SUPFAM" id="SSF53613">
    <property type="entry name" value="Ribokinase-like"/>
    <property type="match status" value="1"/>
</dbReference>
<evidence type="ECO:0000256" key="13">
    <source>
        <dbReference type="ARBA" id="ARBA00023268"/>
    </source>
</evidence>
<comment type="cofactor">
    <cofactor evidence="17">
        <name>Mg(2+)</name>
        <dbReference type="ChEBI" id="CHEBI:18420"/>
    </cofactor>
</comment>
<evidence type="ECO:0000256" key="20">
    <source>
        <dbReference type="SAM" id="SignalP"/>
    </source>
</evidence>
<dbReference type="InterPro" id="IPR004443">
    <property type="entry name" value="YjeF_N_dom"/>
</dbReference>
<feature type="binding site" evidence="17">
    <location>
        <position position="326"/>
    </location>
    <ligand>
        <name>(6S)-NADPHX</name>
        <dbReference type="ChEBI" id="CHEBI:64076"/>
    </ligand>
</feature>
<dbReference type="PANTHER" id="PTHR12592">
    <property type="entry name" value="ATP-DEPENDENT (S)-NAD(P)H-HYDRATE DEHYDRATASE FAMILY MEMBER"/>
    <property type="match status" value="1"/>
</dbReference>
<comment type="function">
    <text evidence="14 19">Bifunctional enzyme that catalyzes the epimerization of the S- and R-forms of NAD(P)HX and the dehydration of the S-form of NAD(P)HX at the expense of ADP, which is converted to AMP. This allows the repair of both epimers of NAD(P)HX, a damaged form of NAD(P)H that is a result of enzymatic or heat-dependent hydration.</text>
</comment>
<evidence type="ECO:0000256" key="7">
    <source>
        <dbReference type="ARBA" id="ARBA00022840"/>
    </source>
</evidence>
<dbReference type="Pfam" id="PF03853">
    <property type="entry name" value="YjeF_N"/>
    <property type="match status" value="1"/>
</dbReference>
<evidence type="ECO:0000259" key="22">
    <source>
        <dbReference type="PROSITE" id="PS51385"/>
    </source>
</evidence>
<feature type="binding site" evidence="18">
    <location>
        <position position="161"/>
    </location>
    <ligand>
        <name>K(+)</name>
        <dbReference type="ChEBI" id="CHEBI:29103"/>
    </ligand>
</feature>
<feature type="binding site" evidence="18">
    <location>
        <position position="222"/>
    </location>
    <ligand>
        <name>(6S)-NADPHX</name>
        <dbReference type="ChEBI" id="CHEBI:64076"/>
    </ligand>
</feature>
<proteinExistence type="inferred from homology"/>
<evidence type="ECO:0000256" key="8">
    <source>
        <dbReference type="ARBA" id="ARBA00022857"/>
    </source>
</evidence>
<evidence type="ECO:0000256" key="6">
    <source>
        <dbReference type="ARBA" id="ARBA00022741"/>
    </source>
</evidence>
<evidence type="ECO:0000256" key="3">
    <source>
        <dbReference type="ARBA" id="ARBA00006001"/>
    </source>
</evidence>
<evidence type="ECO:0000256" key="9">
    <source>
        <dbReference type="ARBA" id="ARBA00022958"/>
    </source>
</evidence>
<feature type="binding site" evidence="17">
    <location>
        <position position="382"/>
    </location>
    <ligand>
        <name>(6S)-NADPHX</name>
        <dbReference type="ChEBI" id="CHEBI:64076"/>
    </ligand>
</feature>
<comment type="catalytic activity">
    <reaction evidence="1 18 19">
        <text>(6R)-NADHX = (6S)-NADHX</text>
        <dbReference type="Rhea" id="RHEA:32215"/>
        <dbReference type="ChEBI" id="CHEBI:64074"/>
        <dbReference type="ChEBI" id="CHEBI:64075"/>
        <dbReference type="EC" id="5.1.99.6"/>
    </reaction>
</comment>
<feature type="chain" id="PRO_5045305191" description="Bifunctional NAD(P)H-hydrate repair enzyme" evidence="20">
    <location>
        <begin position="25"/>
        <end position="572"/>
    </location>
</feature>
<evidence type="ECO:0000256" key="15">
    <source>
        <dbReference type="ARBA" id="ARBA00048238"/>
    </source>
</evidence>
<comment type="similarity">
    <text evidence="17">Belongs to the NnrD/CARKD family.</text>
</comment>
<keyword evidence="24" id="KW-1185">Reference proteome</keyword>
<comment type="similarity">
    <text evidence="4 19">In the C-terminal section; belongs to the NnrD/CARKD family.</text>
</comment>
<dbReference type="EMBL" id="CP080095">
    <property type="protein sequence ID" value="QYD70666.1"/>
    <property type="molecule type" value="Genomic_DNA"/>
</dbReference>
<comment type="similarity">
    <text evidence="18">Belongs to the NnrE/AIBP family.</text>
</comment>
<dbReference type="InterPro" id="IPR036652">
    <property type="entry name" value="YjeF_N_dom_sf"/>
</dbReference>
<reference evidence="23 24" key="1">
    <citation type="submission" date="2021-07" db="EMBL/GenBank/DDBJ databases">
        <title>Paraburkholderia edwinii protects Aspergillus sp. from phenazines by acting as a toxin sponge.</title>
        <authorList>
            <person name="Dahlstrom K.M."/>
            <person name="Newman D.K."/>
        </authorList>
    </citation>
    <scope>NUCLEOTIDE SEQUENCE [LARGE SCALE GENOMIC DNA]</scope>
    <source>
        <strain evidence="23 24">Pe01</strain>
    </source>
</reference>
<evidence type="ECO:0000256" key="17">
    <source>
        <dbReference type="HAMAP-Rule" id="MF_01965"/>
    </source>
</evidence>
<evidence type="ECO:0000256" key="18">
    <source>
        <dbReference type="HAMAP-Rule" id="MF_01966"/>
    </source>
</evidence>
<keyword evidence="13" id="KW-0511">Multifunctional enzyme</keyword>
<evidence type="ECO:0000256" key="1">
    <source>
        <dbReference type="ARBA" id="ARBA00000013"/>
    </source>
</evidence>
<keyword evidence="8 17" id="KW-0521">NADP</keyword>
<keyword evidence="20" id="KW-0732">Signal</keyword>
<feature type="binding site" evidence="18">
    <location>
        <begin position="99"/>
        <end position="103"/>
    </location>
    <ligand>
        <name>(6S)-NADPHX</name>
        <dbReference type="ChEBI" id="CHEBI:64076"/>
    </ligand>
</feature>
<dbReference type="InterPro" id="IPR029056">
    <property type="entry name" value="Ribokinase-like"/>
</dbReference>
<evidence type="ECO:0000259" key="21">
    <source>
        <dbReference type="PROSITE" id="PS51383"/>
    </source>
</evidence>
<dbReference type="PROSITE" id="PS51383">
    <property type="entry name" value="YJEF_C_3"/>
    <property type="match status" value="1"/>
</dbReference>
<dbReference type="HAMAP" id="MF_01966">
    <property type="entry name" value="NADHX_epimerase"/>
    <property type="match status" value="1"/>
</dbReference>
<dbReference type="HAMAP" id="MF_01965">
    <property type="entry name" value="NADHX_dehydratase"/>
    <property type="match status" value="1"/>
</dbReference>
<feature type="binding site" evidence="18">
    <location>
        <position position="100"/>
    </location>
    <ligand>
        <name>K(+)</name>
        <dbReference type="ChEBI" id="CHEBI:29103"/>
    </ligand>
</feature>
<feature type="binding site" evidence="17">
    <location>
        <position position="439"/>
    </location>
    <ligand>
        <name>(6S)-NADPHX</name>
        <dbReference type="ChEBI" id="CHEBI:64076"/>
    </ligand>
</feature>
<evidence type="ECO:0000256" key="12">
    <source>
        <dbReference type="ARBA" id="ARBA00023239"/>
    </source>
</evidence>
<dbReference type="PANTHER" id="PTHR12592:SF0">
    <property type="entry name" value="ATP-DEPENDENT (S)-NAD(P)H-HYDRATE DEHYDRATASE"/>
    <property type="match status" value="1"/>
</dbReference>
<comment type="catalytic activity">
    <reaction evidence="16 17 19">
        <text>(6S)-NADPHX + ADP = AMP + phosphate + NADPH + H(+)</text>
        <dbReference type="Rhea" id="RHEA:32235"/>
        <dbReference type="ChEBI" id="CHEBI:15378"/>
        <dbReference type="ChEBI" id="CHEBI:43474"/>
        <dbReference type="ChEBI" id="CHEBI:57783"/>
        <dbReference type="ChEBI" id="CHEBI:64076"/>
        <dbReference type="ChEBI" id="CHEBI:456215"/>
        <dbReference type="ChEBI" id="CHEBI:456216"/>
        <dbReference type="EC" id="4.2.1.136"/>
    </reaction>
</comment>
<protein>
    <recommendedName>
        <fullName evidence="19">Bifunctional NAD(P)H-hydrate repair enzyme</fullName>
    </recommendedName>
    <alternativeName>
        <fullName evidence="19">Nicotinamide nucleotide repair protein</fullName>
    </alternativeName>
    <domain>
        <recommendedName>
            <fullName evidence="19">ADP-dependent (S)-NAD(P)H-hydrate dehydratase</fullName>
            <ecNumber evidence="19">4.2.1.136</ecNumber>
        </recommendedName>
        <alternativeName>
            <fullName evidence="19">ADP-dependent NAD(P)HX dehydratase</fullName>
        </alternativeName>
    </domain>
    <domain>
        <recommendedName>
            <fullName evidence="19">NAD(P)H-hydrate epimerase</fullName>
            <ecNumber evidence="19">5.1.99.6</ecNumber>
        </recommendedName>
    </domain>
</protein>
<evidence type="ECO:0000256" key="4">
    <source>
        <dbReference type="ARBA" id="ARBA00009524"/>
    </source>
</evidence>
<organism evidence="23 24">
    <name type="scientific">Paraburkholderia edwinii</name>
    <dbReference type="NCBI Taxonomy" id="2861782"/>
    <lineage>
        <taxon>Bacteria</taxon>
        <taxon>Pseudomonadati</taxon>
        <taxon>Pseudomonadota</taxon>
        <taxon>Betaproteobacteria</taxon>
        <taxon>Burkholderiales</taxon>
        <taxon>Burkholderiaceae</taxon>
        <taxon>Paraburkholderia</taxon>
    </lineage>
</organism>
<comment type="catalytic activity">
    <reaction evidence="15 17 19">
        <text>(6S)-NADHX + ADP = AMP + phosphate + NADH + H(+)</text>
        <dbReference type="Rhea" id="RHEA:32223"/>
        <dbReference type="ChEBI" id="CHEBI:15378"/>
        <dbReference type="ChEBI" id="CHEBI:43474"/>
        <dbReference type="ChEBI" id="CHEBI:57945"/>
        <dbReference type="ChEBI" id="CHEBI:64074"/>
        <dbReference type="ChEBI" id="CHEBI:456215"/>
        <dbReference type="ChEBI" id="CHEBI:456216"/>
        <dbReference type="EC" id="4.2.1.136"/>
    </reaction>
</comment>
<dbReference type="Gene3D" id="3.40.50.10260">
    <property type="entry name" value="YjeF N-terminal domain"/>
    <property type="match status" value="1"/>
</dbReference>
<dbReference type="PROSITE" id="PS51385">
    <property type="entry name" value="YJEF_N"/>
    <property type="match status" value="1"/>
</dbReference>
<evidence type="ECO:0000256" key="10">
    <source>
        <dbReference type="ARBA" id="ARBA00023027"/>
    </source>
</evidence>
<feature type="binding site" evidence="17">
    <location>
        <position position="506"/>
    </location>
    <ligand>
        <name>(6S)-NADPHX</name>
        <dbReference type="ChEBI" id="CHEBI:64076"/>
    </ligand>
</feature>
<feature type="domain" description="YjeF C-terminal" evidence="21">
    <location>
        <begin position="291"/>
        <end position="566"/>
    </location>
</feature>
<comment type="cofactor">
    <cofactor evidence="18 19">
        <name>K(+)</name>
        <dbReference type="ChEBI" id="CHEBI:29103"/>
    </cofactor>
    <text evidence="18 19">Binds 1 potassium ion per subunit.</text>
</comment>
<feature type="binding site" evidence="18">
    <location>
        <begin position="165"/>
        <end position="171"/>
    </location>
    <ligand>
        <name>(6S)-NADPHX</name>
        <dbReference type="ChEBI" id="CHEBI:64076"/>
    </ligand>
</feature>
<dbReference type="PIRSF" id="PIRSF017184">
    <property type="entry name" value="Nnr"/>
    <property type="match status" value="1"/>
</dbReference>
<evidence type="ECO:0000256" key="19">
    <source>
        <dbReference type="PIRNR" id="PIRNR017184"/>
    </source>
</evidence>
<dbReference type="InterPro" id="IPR000631">
    <property type="entry name" value="CARKD"/>
</dbReference>
<comment type="catalytic activity">
    <reaction evidence="2 18 19">
        <text>(6R)-NADPHX = (6S)-NADPHX</text>
        <dbReference type="Rhea" id="RHEA:32227"/>
        <dbReference type="ChEBI" id="CHEBI:64076"/>
        <dbReference type="ChEBI" id="CHEBI:64077"/>
        <dbReference type="EC" id="5.1.99.6"/>
    </reaction>
</comment>
<dbReference type="Gene3D" id="3.40.1190.20">
    <property type="match status" value="1"/>
</dbReference>
<evidence type="ECO:0000313" key="23">
    <source>
        <dbReference type="EMBL" id="QYD70666.1"/>
    </source>
</evidence>
<evidence type="ECO:0000256" key="11">
    <source>
        <dbReference type="ARBA" id="ARBA00023235"/>
    </source>
</evidence>
<keyword evidence="10 17" id="KW-0520">NAD</keyword>
<name>A0ABX8UPX0_9BURK</name>
<feature type="binding site" evidence="17">
    <location>
        <position position="505"/>
    </location>
    <ligand>
        <name>AMP</name>
        <dbReference type="ChEBI" id="CHEBI:456215"/>
    </ligand>
</feature>
<dbReference type="EC" id="4.2.1.136" evidence="19"/>
<evidence type="ECO:0000256" key="14">
    <source>
        <dbReference type="ARBA" id="ARBA00025153"/>
    </source>
</evidence>
<comment type="function">
    <text evidence="17">Catalyzes the dehydration of the S-form of NAD(P)HX at the expense of ADP, which is converted to AMP. Together with NAD(P)HX epimerase, which catalyzes the epimerization of the S- and R-forms, the enzyme allows the repair of both epimers of NAD(P)HX, a damaged form of NAD(P)H that is a result of enzymatic or heat-dependent hydration.</text>
</comment>
<keyword evidence="12 17" id="KW-0456">Lyase</keyword>
<keyword evidence="7 17" id="KW-0067">ATP-binding</keyword>
<evidence type="ECO:0000256" key="2">
    <source>
        <dbReference type="ARBA" id="ARBA00000909"/>
    </source>
</evidence>
<accession>A0ABX8UPX0</accession>
<sequence length="572" mass="57849">MTVAKSSASSSASSASSASSSAQAAVATPMLVNPHDRPLPLYTVAELRALETQAAAALPPHTLMARAGAAAARFLMERIAHDGSVDAAHPVLLIAGPGNNGGDALVVAAELQRAGFAVEVCMPVEVKPDDARWALNEARVAGVKITSTPPASFDGYGWVVDGMFGIGLARPLEGVFAELAQRLAARTSSTPGDAAQSLHISGSATTASANRPAAHGRVLALDVPSGLDSDTGNVVDGGIAVRATCTVTFIGAKPGLFMASGRDLAGEVSIAPLELDTTSSASHPAAAQLNAPALFAAHFPPRDFATHKGTFGSLAVVGGDTGMCGAPILAARAALYAGAGKVHVALLGVGGPAYDPPHPELMLHAIDDLPLGSMDALSIGCGMGHRERATRVLKDVLPLDLPKLFDADALNLFARDASLAAALEARGSRDNDPAILTPHPLEAARLLGIDAPAVQRDRLAAARALTRRFASVVVLKGTGTVIAAPDGRVAINPTGNAALATGGTGDVLGGMIGALLAQGLPRYEAALAGVYLHGLAADALTARGDGPAGCTAGELAPMVRKLLNRLFYPTQG</sequence>
<evidence type="ECO:0000256" key="16">
    <source>
        <dbReference type="ARBA" id="ARBA00049209"/>
    </source>
</evidence>